<dbReference type="InParanoid" id="G8JPZ7"/>
<evidence type="ECO:0000313" key="3">
    <source>
        <dbReference type="EMBL" id="AET38460.1"/>
    </source>
</evidence>
<dbReference type="OMA" id="KGNYNLP"/>
<protein>
    <recommendedName>
        <fullName evidence="2">Arrestin C-terminal-like domain-containing protein</fullName>
    </recommendedName>
</protein>
<dbReference type="GO" id="GO:0030674">
    <property type="term" value="F:protein-macromolecule adaptor activity"/>
    <property type="evidence" value="ECO:0007669"/>
    <property type="project" value="TreeGrafter"/>
</dbReference>
<accession>G8JPZ7</accession>
<dbReference type="SMART" id="SM01017">
    <property type="entry name" value="Arrestin_C"/>
    <property type="match status" value="1"/>
</dbReference>
<dbReference type="HOGENOM" id="CLU_018982_3_0_1"/>
<evidence type="ECO:0000313" key="4">
    <source>
        <dbReference type="Proteomes" id="UP000006790"/>
    </source>
</evidence>
<dbReference type="GO" id="GO:0005829">
    <property type="term" value="C:cytosol"/>
    <property type="evidence" value="ECO:0007669"/>
    <property type="project" value="TreeGrafter"/>
</dbReference>
<feature type="region of interest" description="Disordered" evidence="1">
    <location>
        <begin position="625"/>
        <end position="673"/>
    </location>
</feature>
<evidence type="ECO:0000259" key="2">
    <source>
        <dbReference type="SMART" id="SM01017"/>
    </source>
</evidence>
<feature type="compositionally biased region" description="Pro residues" evidence="1">
    <location>
        <begin position="572"/>
        <end position="582"/>
    </location>
</feature>
<dbReference type="Pfam" id="PF02752">
    <property type="entry name" value="Arrestin_C"/>
    <property type="match status" value="1"/>
</dbReference>
<gene>
    <name evidence="3" type="ordered locus">Ecym_2761</name>
</gene>
<dbReference type="STRING" id="931890.G8JPZ7"/>
<organism evidence="3 4">
    <name type="scientific">Eremothecium cymbalariae (strain CBS 270.75 / DBVPG 7215 / KCTC 17166 / NRRL Y-17582)</name>
    <name type="common">Yeast</name>
    <dbReference type="NCBI Taxonomy" id="931890"/>
    <lineage>
        <taxon>Eukaryota</taxon>
        <taxon>Fungi</taxon>
        <taxon>Dikarya</taxon>
        <taxon>Ascomycota</taxon>
        <taxon>Saccharomycotina</taxon>
        <taxon>Saccharomycetes</taxon>
        <taxon>Saccharomycetales</taxon>
        <taxon>Saccharomycetaceae</taxon>
        <taxon>Eremothecium</taxon>
    </lineage>
</organism>
<sequence length="673" mass="73545">MFSLGKSSSKQPVYFDVRVTSNYQDIVLIEGSHFGAGSVLLSGHLVFSITETVSVKAIILKLIGRYKLEFLQIGQHKSNNVVSLVKKEQVIFECVWDNLLTCGDGVVLDTASAKTAGGSRGGNSSSSSSRNNGYGDEIADSDHAERARMTLRPSRSNHVVTTRSSVSETRKILMRSKSSPILRLPEDGITGTPYEQDSVPRGASFVLPKGNYELPFRVVLPDDISETVEGLQSGSVFYRFESHIERGGFKTAFSNYKYLRIFRTLSADNLAIQEEVCVGKSWPDRLQYEVSIPSRAIPIGGSTPIHIKLYPFQKGYRLHNITISLSQYYAFQDASGSLYYDEKSVVEKSITDFGNINGCHPEHGNLLNDSISILSVLQLPDDLKQITQNCDIGEKLIRVRHKLQIHIILKKSLWEKINTSAPLKNVAASASSTTSSAGTPDTTTTTTNDGPHDRTTEIKASIPVILFISPHVPIKGRMIMLDNSGKFHIRSGVLTDLFHLQPIINPLQSSVLSSDPSSCILLPACQDVPPAYHSHIHDPLYTENVLFSAAPAPQSSSIPSHRSEHYPAQTSAPPPCSSPPSSSPSRINFTLPQPTSSQTMQCLQSLQALSLDDISRVPAYHSHENSAPLHYPAPEYRGNVPLASASPPPNIPSSPSRACDPHTCDTAHTRPIG</sequence>
<dbReference type="InterPro" id="IPR014752">
    <property type="entry name" value="Arrestin-like_C"/>
</dbReference>
<dbReference type="InterPro" id="IPR050357">
    <property type="entry name" value="Arrestin_domain-protein"/>
</dbReference>
<dbReference type="RefSeq" id="XP_003645277.1">
    <property type="nucleotide sequence ID" value="XM_003645229.1"/>
</dbReference>
<name>G8JPZ7_ERECY</name>
<reference evidence="4" key="1">
    <citation type="journal article" date="2012" name="G3 (Bethesda)">
        <title>Pichia sorbitophila, an interspecies yeast hybrid reveals early steps of genome resolution following polyploidization.</title>
        <authorList>
            <person name="Leh Louis V."/>
            <person name="Despons L."/>
            <person name="Friedrich A."/>
            <person name="Martin T."/>
            <person name="Durrens P."/>
            <person name="Casaregola S."/>
            <person name="Neuveglise C."/>
            <person name="Fairhead C."/>
            <person name="Marck C."/>
            <person name="Cruz J.A."/>
            <person name="Straub M.L."/>
            <person name="Kugler V."/>
            <person name="Sacerdot C."/>
            <person name="Uzunov Z."/>
            <person name="Thierry A."/>
            <person name="Weiss S."/>
            <person name="Bleykasten C."/>
            <person name="De Montigny J."/>
            <person name="Jacques N."/>
            <person name="Jung P."/>
            <person name="Lemaire M."/>
            <person name="Mallet S."/>
            <person name="Morel G."/>
            <person name="Richard G.F."/>
            <person name="Sarkar A."/>
            <person name="Savel G."/>
            <person name="Schacherer J."/>
            <person name="Seret M.L."/>
            <person name="Talla E."/>
            <person name="Samson G."/>
            <person name="Jubin C."/>
            <person name="Poulain J."/>
            <person name="Vacherie B."/>
            <person name="Barbe V."/>
            <person name="Pelletier E."/>
            <person name="Sherman D.J."/>
            <person name="Westhof E."/>
            <person name="Weissenbach J."/>
            <person name="Baret P.V."/>
            <person name="Wincker P."/>
            <person name="Gaillardin C."/>
            <person name="Dujon B."/>
            <person name="Souciet J.L."/>
        </authorList>
    </citation>
    <scope>NUCLEOTIDE SEQUENCE [LARGE SCALE GENOMIC DNA]</scope>
    <source>
        <strain evidence="4">CBS 270.75 / DBVPG 7215 / KCTC 17166 / NRRL Y-17582</strain>
    </source>
</reference>
<feature type="region of interest" description="Disordered" evidence="1">
    <location>
        <begin position="113"/>
        <end position="142"/>
    </location>
</feature>
<keyword evidence="4" id="KW-1185">Reference proteome</keyword>
<feature type="compositionally biased region" description="Low complexity" evidence="1">
    <location>
        <begin position="429"/>
        <end position="447"/>
    </location>
</feature>
<feature type="region of interest" description="Disordered" evidence="1">
    <location>
        <begin position="429"/>
        <end position="455"/>
    </location>
</feature>
<dbReference type="PANTHER" id="PTHR11188">
    <property type="entry name" value="ARRESTIN DOMAIN CONTAINING PROTEIN"/>
    <property type="match status" value="1"/>
</dbReference>
<dbReference type="PANTHER" id="PTHR11188:SF62">
    <property type="entry name" value="ARRESTIN-RELATED TRAFFICKING ADAPTER 5"/>
    <property type="match status" value="1"/>
</dbReference>
<dbReference type="Gene3D" id="2.60.40.640">
    <property type="match status" value="1"/>
</dbReference>
<dbReference type="GO" id="GO:0005886">
    <property type="term" value="C:plasma membrane"/>
    <property type="evidence" value="ECO:0007669"/>
    <property type="project" value="TreeGrafter"/>
</dbReference>
<evidence type="ECO:0000256" key="1">
    <source>
        <dbReference type="SAM" id="MobiDB-lite"/>
    </source>
</evidence>
<dbReference type="OrthoDB" id="2333384at2759"/>
<dbReference type="eggNOG" id="KOG3780">
    <property type="taxonomic scope" value="Eukaryota"/>
</dbReference>
<feature type="compositionally biased region" description="Basic and acidic residues" evidence="1">
    <location>
        <begin position="659"/>
        <end position="673"/>
    </location>
</feature>
<dbReference type="FunCoup" id="G8JPZ7">
    <property type="interactions" value="65"/>
</dbReference>
<dbReference type="InterPro" id="IPR011022">
    <property type="entry name" value="Arrestin_C-like"/>
</dbReference>
<feature type="region of interest" description="Disordered" evidence="1">
    <location>
        <begin position="552"/>
        <end position="600"/>
    </location>
</feature>
<feature type="domain" description="Arrestin C-terminal-like" evidence="2">
    <location>
        <begin position="282"/>
        <end position="471"/>
    </location>
</feature>
<feature type="compositionally biased region" description="Low complexity" evidence="1">
    <location>
        <begin position="122"/>
        <end position="133"/>
    </location>
</feature>
<dbReference type="AlphaFoldDB" id="G8JPZ7"/>
<proteinExistence type="predicted"/>
<dbReference type="GeneID" id="11470817"/>
<dbReference type="GO" id="GO:0070086">
    <property type="term" value="P:ubiquitin-dependent endocytosis"/>
    <property type="evidence" value="ECO:0007669"/>
    <property type="project" value="TreeGrafter"/>
</dbReference>
<dbReference type="Proteomes" id="UP000006790">
    <property type="component" value="Chromosome 2"/>
</dbReference>
<dbReference type="EMBL" id="CP002498">
    <property type="protein sequence ID" value="AET38460.1"/>
    <property type="molecule type" value="Genomic_DNA"/>
</dbReference>
<feature type="compositionally biased region" description="Polar residues" evidence="1">
    <location>
        <begin position="586"/>
        <end position="600"/>
    </location>
</feature>
<dbReference type="KEGG" id="erc:Ecym_2761"/>
<dbReference type="GO" id="GO:0031625">
    <property type="term" value="F:ubiquitin protein ligase binding"/>
    <property type="evidence" value="ECO:0007669"/>
    <property type="project" value="EnsemblFungi"/>
</dbReference>